<accession>A0A420WTL5</accession>
<protein>
    <recommendedName>
        <fullName evidence="3">CRISPR-associated protein Cas2</fullName>
    </recommendedName>
</protein>
<dbReference type="AlphaFoldDB" id="A0A420WTL5"/>
<sequence>MPLNAYIVTCTVEPETRRFERIERELDRCVSWTALSSTTWLVATEQSAEQLMRQLRLHAENTEAVYVMGMADPMEGYGPQRINRWLNRHVPHGNVVPLRAVRGRDASLSTH</sequence>
<dbReference type="EMBL" id="RBIN01000008">
    <property type="protein sequence ID" value="RKQ96864.1"/>
    <property type="molecule type" value="Genomic_DNA"/>
</dbReference>
<organism evidence="1 2">
    <name type="scientific">Kushneria sinocarnis</name>
    <dbReference type="NCBI Taxonomy" id="595502"/>
    <lineage>
        <taxon>Bacteria</taxon>
        <taxon>Pseudomonadati</taxon>
        <taxon>Pseudomonadota</taxon>
        <taxon>Gammaproteobacteria</taxon>
        <taxon>Oceanospirillales</taxon>
        <taxon>Halomonadaceae</taxon>
        <taxon>Kushneria</taxon>
    </lineage>
</organism>
<comment type="caution">
    <text evidence="1">The sequence shown here is derived from an EMBL/GenBank/DDBJ whole genome shotgun (WGS) entry which is preliminary data.</text>
</comment>
<name>A0A420WTL5_9GAMM</name>
<evidence type="ECO:0000313" key="2">
    <source>
        <dbReference type="Proteomes" id="UP000281975"/>
    </source>
</evidence>
<reference evidence="1 2" key="1">
    <citation type="submission" date="2018-10" db="EMBL/GenBank/DDBJ databases">
        <title>Genomic Encyclopedia of Type Strains, Phase IV (KMG-IV): sequencing the most valuable type-strain genomes for metagenomic binning, comparative biology and taxonomic classification.</title>
        <authorList>
            <person name="Goeker M."/>
        </authorList>
    </citation>
    <scope>NUCLEOTIDE SEQUENCE [LARGE SCALE GENOMIC DNA]</scope>
    <source>
        <strain evidence="1 2">DSM 23229</strain>
    </source>
</reference>
<evidence type="ECO:0008006" key="3">
    <source>
        <dbReference type="Google" id="ProtNLM"/>
    </source>
</evidence>
<proteinExistence type="predicted"/>
<gene>
    <name evidence="1" type="ORF">C7446_2724</name>
</gene>
<keyword evidence="2" id="KW-1185">Reference proteome</keyword>
<dbReference type="Proteomes" id="UP000281975">
    <property type="component" value="Unassembled WGS sequence"/>
</dbReference>
<evidence type="ECO:0000313" key="1">
    <source>
        <dbReference type="EMBL" id="RKQ96864.1"/>
    </source>
</evidence>